<comment type="caution">
    <text evidence="2">The sequence shown here is derived from an EMBL/GenBank/DDBJ whole genome shotgun (WGS) entry which is preliminary data.</text>
</comment>
<feature type="region of interest" description="Disordered" evidence="1">
    <location>
        <begin position="1"/>
        <end position="92"/>
    </location>
</feature>
<evidence type="ECO:0000256" key="1">
    <source>
        <dbReference type="SAM" id="MobiDB-lite"/>
    </source>
</evidence>
<dbReference type="PANTHER" id="PTHR35125:SF2">
    <property type="entry name" value="PROTEIN PATRONUS 2-LIKE"/>
    <property type="match status" value="1"/>
</dbReference>
<name>A0AAV8U5R6_9ROSI</name>
<sequence>MASLVGVQDDASVGFKTNVSNAPRKGGFGGRTPLGDLSNSMKPPLSQISKKQISNIFSSSDKEKPSASLVAPDASKKRNSKATGKARTVRKALSDISNSGKPLLKEAPKGNYQAKLSVLPEEPQPPGSISEEGFLHNHQECMKHTRAMDIDEFLFIVGLNKDYSMQLATPRASPPSTHLKVQSPGRLNMELKEEMISEELIDYPSSKLDSSAPPSPISPIHTSKEDLDYNFRLIESP</sequence>
<reference evidence="2 3" key="1">
    <citation type="submission" date="2021-09" db="EMBL/GenBank/DDBJ databases">
        <title>Genomic insights and catalytic innovation underlie evolution of tropane alkaloids biosynthesis.</title>
        <authorList>
            <person name="Wang Y.-J."/>
            <person name="Tian T."/>
            <person name="Huang J.-P."/>
            <person name="Huang S.-X."/>
        </authorList>
    </citation>
    <scope>NUCLEOTIDE SEQUENCE [LARGE SCALE GENOMIC DNA]</scope>
    <source>
        <strain evidence="2">KIB-2018</strain>
        <tissue evidence="2">Leaf</tissue>
    </source>
</reference>
<dbReference type="AlphaFoldDB" id="A0AAV8U5R6"/>
<dbReference type="EMBL" id="JAIWQS010000002">
    <property type="protein sequence ID" value="KAJ8773208.1"/>
    <property type="molecule type" value="Genomic_DNA"/>
</dbReference>
<proteinExistence type="predicted"/>
<organism evidence="2 3">
    <name type="scientific">Erythroxylum novogranatense</name>
    <dbReference type="NCBI Taxonomy" id="1862640"/>
    <lineage>
        <taxon>Eukaryota</taxon>
        <taxon>Viridiplantae</taxon>
        <taxon>Streptophyta</taxon>
        <taxon>Embryophyta</taxon>
        <taxon>Tracheophyta</taxon>
        <taxon>Spermatophyta</taxon>
        <taxon>Magnoliopsida</taxon>
        <taxon>eudicotyledons</taxon>
        <taxon>Gunneridae</taxon>
        <taxon>Pentapetalae</taxon>
        <taxon>rosids</taxon>
        <taxon>fabids</taxon>
        <taxon>Malpighiales</taxon>
        <taxon>Erythroxylaceae</taxon>
        <taxon>Erythroxylum</taxon>
    </lineage>
</organism>
<evidence type="ECO:0000313" key="2">
    <source>
        <dbReference type="EMBL" id="KAJ8773208.1"/>
    </source>
</evidence>
<dbReference type="PANTHER" id="PTHR35125">
    <property type="entry name" value="NEURON NAVIGATOR 1-LIKE-RELATED"/>
    <property type="match status" value="1"/>
</dbReference>
<protein>
    <submittedName>
        <fullName evidence="2">Uncharacterized protein</fullName>
    </submittedName>
</protein>
<evidence type="ECO:0000313" key="3">
    <source>
        <dbReference type="Proteomes" id="UP001159364"/>
    </source>
</evidence>
<dbReference type="InterPro" id="IPR039326">
    <property type="entry name" value="Patronus"/>
</dbReference>
<feature type="compositionally biased region" description="Polar residues" evidence="1">
    <location>
        <begin position="37"/>
        <end position="59"/>
    </location>
</feature>
<dbReference type="GO" id="GO:0007346">
    <property type="term" value="P:regulation of mitotic cell cycle"/>
    <property type="evidence" value="ECO:0007669"/>
    <property type="project" value="InterPro"/>
</dbReference>
<accession>A0AAV8U5R6</accession>
<dbReference type="Proteomes" id="UP001159364">
    <property type="component" value="Linkage Group LG02"/>
</dbReference>
<keyword evidence="3" id="KW-1185">Reference proteome</keyword>
<feature type="region of interest" description="Disordered" evidence="1">
    <location>
        <begin position="202"/>
        <end position="223"/>
    </location>
</feature>
<gene>
    <name evidence="2" type="ORF">K2173_028385</name>
</gene>